<dbReference type="Gramene" id="OMERI02G15970.1">
    <property type="protein sequence ID" value="OMERI02G15970.1"/>
    <property type="gene ID" value="OMERI02G15970"/>
</dbReference>
<organism evidence="2">
    <name type="scientific">Oryza meridionalis</name>
    <dbReference type="NCBI Taxonomy" id="40149"/>
    <lineage>
        <taxon>Eukaryota</taxon>
        <taxon>Viridiplantae</taxon>
        <taxon>Streptophyta</taxon>
        <taxon>Embryophyta</taxon>
        <taxon>Tracheophyta</taxon>
        <taxon>Spermatophyta</taxon>
        <taxon>Magnoliopsida</taxon>
        <taxon>Liliopsida</taxon>
        <taxon>Poales</taxon>
        <taxon>Poaceae</taxon>
        <taxon>BOP clade</taxon>
        <taxon>Oryzoideae</taxon>
        <taxon>Oryzeae</taxon>
        <taxon>Oryzinae</taxon>
        <taxon>Oryza</taxon>
    </lineage>
</organism>
<dbReference type="Proteomes" id="UP000008021">
    <property type="component" value="Chromosome 2"/>
</dbReference>
<feature type="region of interest" description="Disordered" evidence="1">
    <location>
        <begin position="115"/>
        <end position="261"/>
    </location>
</feature>
<sequence>MSPILEFQAGLSPETPLKDARPPRNQSKSTESSLRHRTLKAQTRPKSPDDKQTGPTSRTNTSPHPPKDSTTMKGGASRKVRSAMPEEEPKHEDRAAETMESSMFLTRIEAEASPPRIVGLRGKPPFATATTTSNFTTNKDKSWGEQSSRKHLGGRKRGREVATAMGVGGGGGRRRRAPCRKPPHRTDEETNPRRFASTSLLPTRASHRRARRSRAPATPTDARSRGHLRRRPLSTPACRYPLRLDLAGGRPDPAMAEADLP</sequence>
<dbReference type="AlphaFoldDB" id="A0A0E0CKA7"/>
<evidence type="ECO:0000313" key="3">
    <source>
        <dbReference type="Proteomes" id="UP000008021"/>
    </source>
</evidence>
<feature type="region of interest" description="Disordered" evidence="1">
    <location>
        <begin position="1"/>
        <end position="103"/>
    </location>
</feature>
<dbReference type="HOGENOM" id="CLU_1035817_0_0_1"/>
<protein>
    <submittedName>
        <fullName evidence="2">Uncharacterized protein</fullName>
    </submittedName>
</protein>
<feature type="compositionally biased region" description="Polar residues" evidence="1">
    <location>
        <begin position="53"/>
        <end position="72"/>
    </location>
</feature>
<feature type="compositionally biased region" description="Basic residues" evidence="1">
    <location>
        <begin position="172"/>
        <end position="183"/>
    </location>
</feature>
<feature type="compositionally biased region" description="Basic and acidic residues" evidence="1">
    <location>
        <begin position="87"/>
        <end position="97"/>
    </location>
</feature>
<evidence type="ECO:0000313" key="2">
    <source>
        <dbReference type="EnsemblPlants" id="OMERI02G15970.1"/>
    </source>
</evidence>
<name>A0A0E0CKA7_9ORYZ</name>
<reference evidence="2" key="1">
    <citation type="submission" date="2015-04" db="UniProtKB">
        <authorList>
            <consortium name="EnsemblPlants"/>
        </authorList>
    </citation>
    <scope>IDENTIFICATION</scope>
</reference>
<dbReference type="EnsemblPlants" id="OMERI02G15970.1">
    <property type="protein sequence ID" value="OMERI02G15970.1"/>
    <property type="gene ID" value="OMERI02G15970"/>
</dbReference>
<accession>A0A0E0CKA7</accession>
<evidence type="ECO:0000256" key="1">
    <source>
        <dbReference type="SAM" id="MobiDB-lite"/>
    </source>
</evidence>
<keyword evidence="3" id="KW-1185">Reference proteome</keyword>
<feature type="compositionally biased region" description="Basic residues" evidence="1">
    <location>
        <begin position="149"/>
        <end position="158"/>
    </location>
</feature>
<feature type="compositionally biased region" description="Basic residues" evidence="1">
    <location>
        <begin position="205"/>
        <end position="214"/>
    </location>
</feature>
<feature type="compositionally biased region" description="Low complexity" evidence="1">
    <location>
        <begin position="124"/>
        <end position="137"/>
    </location>
</feature>
<proteinExistence type="predicted"/>
<reference evidence="2" key="2">
    <citation type="submission" date="2018-05" db="EMBL/GenBank/DDBJ databases">
        <title>OmerRS3 (Oryza meridionalis Reference Sequence Version 3).</title>
        <authorList>
            <person name="Zhang J."/>
            <person name="Kudrna D."/>
            <person name="Lee S."/>
            <person name="Talag J."/>
            <person name="Welchert J."/>
            <person name="Wing R.A."/>
        </authorList>
    </citation>
    <scope>NUCLEOTIDE SEQUENCE [LARGE SCALE GENOMIC DNA]</scope>
    <source>
        <strain evidence="2">cv. OR44</strain>
    </source>
</reference>